<dbReference type="PANTHER" id="PTHR32322:SF2">
    <property type="entry name" value="EAMA DOMAIN-CONTAINING PROTEIN"/>
    <property type="match status" value="1"/>
</dbReference>
<feature type="transmembrane region" description="Helical" evidence="6">
    <location>
        <begin position="182"/>
        <end position="207"/>
    </location>
</feature>
<comment type="subcellular location">
    <subcellularLocation>
        <location evidence="1">Membrane</location>
        <topology evidence="1">Multi-pass membrane protein</topology>
    </subcellularLocation>
</comment>
<dbReference type="Pfam" id="PF00892">
    <property type="entry name" value="EamA"/>
    <property type="match status" value="2"/>
</dbReference>
<dbReference type="Proteomes" id="UP001209083">
    <property type="component" value="Chromosome"/>
</dbReference>
<evidence type="ECO:0000313" key="9">
    <source>
        <dbReference type="Proteomes" id="UP001209083"/>
    </source>
</evidence>
<feature type="transmembrane region" description="Helical" evidence="6">
    <location>
        <begin position="213"/>
        <end position="232"/>
    </location>
</feature>
<feature type="transmembrane region" description="Helical" evidence="6">
    <location>
        <begin position="94"/>
        <end position="114"/>
    </location>
</feature>
<evidence type="ECO:0000256" key="1">
    <source>
        <dbReference type="ARBA" id="ARBA00004141"/>
    </source>
</evidence>
<keyword evidence="9" id="KW-1185">Reference proteome</keyword>
<sequence length="311" mass="32989">MKTNFRSLLRLFSLALLWGSSFMWIKLGLREFSPTQLAMIRILLGSLVLIPVCFALKQKFPTSPRIWLHLLVVGVLGAAAPFALFAYGEQTVDSSVAGVMNATTPLWALVIGLLIGTDRPNARWRIVGLVLGFFGVCLVLAPWKHASADLAGTIACLVAAACYAVNFAYIVRFVSPAGLSPFVLSAIQLGLGGSVLALTLPLGGLQWAAPDPIAIGAVTFLGIAGTGVAFVINNKVIYEEGATAAAMVGYLLPVVAVILGAVVLKEPITLDILVGMLLVLVGVFISRWAARRGEPQERIAGPERNEQLTEA</sequence>
<protein>
    <submittedName>
        <fullName evidence="8">DMT family transporter</fullName>
    </submittedName>
</protein>
<evidence type="ECO:0000313" key="8">
    <source>
        <dbReference type="EMBL" id="WGW11966.1"/>
    </source>
</evidence>
<proteinExistence type="inferred from homology"/>
<evidence type="ECO:0000256" key="3">
    <source>
        <dbReference type="ARBA" id="ARBA00022692"/>
    </source>
</evidence>
<feature type="transmembrane region" description="Helical" evidence="6">
    <location>
        <begin position="244"/>
        <end position="264"/>
    </location>
</feature>
<dbReference type="SUPFAM" id="SSF103481">
    <property type="entry name" value="Multidrug resistance efflux transporter EmrE"/>
    <property type="match status" value="2"/>
</dbReference>
<reference evidence="8 9" key="1">
    <citation type="submission" date="2023-05" db="EMBL/GenBank/DDBJ databases">
        <title>Lithophilousrod everest ZFBP1038 complete genpme.</title>
        <authorList>
            <person name="Tian M."/>
        </authorList>
    </citation>
    <scope>NUCLEOTIDE SEQUENCE [LARGE SCALE GENOMIC DNA]</scope>
    <source>
        <strain evidence="8 9">ZFBP1038</strain>
    </source>
</reference>
<dbReference type="InterPro" id="IPR050638">
    <property type="entry name" value="AA-Vitamin_Transporters"/>
</dbReference>
<gene>
    <name evidence="8" type="ORF">LWF01_18070</name>
</gene>
<dbReference type="EMBL" id="CP090958">
    <property type="protein sequence ID" value="WGW11966.1"/>
    <property type="molecule type" value="Genomic_DNA"/>
</dbReference>
<organism evidence="8 9">
    <name type="scientific">Saxibacter everestensis</name>
    <dbReference type="NCBI Taxonomy" id="2909229"/>
    <lineage>
        <taxon>Bacteria</taxon>
        <taxon>Bacillati</taxon>
        <taxon>Actinomycetota</taxon>
        <taxon>Actinomycetes</taxon>
        <taxon>Micrococcales</taxon>
        <taxon>Brevibacteriaceae</taxon>
        <taxon>Saxibacter</taxon>
    </lineage>
</organism>
<feature type="transmembrane region" description="Helical" evidence="6">
    <location>
        <begin position="7"/>
        <end position="25"/>
    </location>
</feature>
<comment type="similarity">
    <text evidence="2">Belongs to the EamA transporter family.</text>
</comment>
<evidence type="ECO:0000256" key="6">
    <source>
        <dbReference type="SAM" id="Phobius"/>
    </source>
</evidence>
<dbReference type="InterPro" id="IPR000620">
    <property type="entry name" value="EamA_dom"/>
</dbReference>
<evidence type="ECO:0000256" key="5">
    <source>
        <dbReference type="ARBA" id="ARBA00023136"/>
    </source>
</evidence>
<feature type="transmembrane region" description="Helical" evidence="6">
    <location>
        <begin position="270"/>
        <end position="290"/>
    </location>
</feature>
<keyword evidence="3 6" id="KW-0812">Transmembrane</keyword>
<feature type="transmembrane region" description="Helical" evidence="6">
    <location>
        <begin position="150"/>
        <end position="170"/>
    </location>
</feature>
<dbReference type="PANTHER" id="PTHR32322">
    <property type="entry name" value="INNER MEMBRANE TRANSPORTER"/>
    <property type="match status" value="1"/>
</dbReference>
<evidence type="ECO:0000256" key="2">
    <source>
        <dbReference type="ARBA" id="ARBA00007362"/>
    </source>
</evidence>
<feature type="transmembrane region" description="Helical" evidence="6">
    <location>
        <begin position="37"/>
        <end position="56"/>
    </location>
</feature>
<feature type="transmembrane region" description="Helical" evidence="6">
    <location>
        <begin position="126"/>
        <end position="144"/>
    </location>
</feature>
<keyword evidence="5 6" id="KW-0472">Membrane</keyword>
<keyword evidence="4 6" id="KW-1133">Transmembrane helix</keyword>
<feature type="transmembrane region" description="Helical" evidence="6">
    <location>
        <begin position="68"/>
        <end position="88"/>
    </location>
</feature>
<name>A0ABY8QUQ4_9MICO</name>
<dbReference type="RefSeq" id="WP_349638762.1">
    <property type="nucleotide sequence ID" value="NZ_CP090958.1"/>
</dbReference>
<evidence type="ECO:0000256" key="4">
    <source>
        <dbReference type="ARBA" id="ARBA00022989"/>
    </source>
</evidence>
<dbReference type="InterPro" id="IPR037185">
    <property type="entry name" value="EmrE-like"/>
</dbReference>
<feature type="domain" description="EamA" evidence="7">
    <location>
        <begin position="11"/>
        <end position="140"/>
    </location>
</feature>
<accession>A0ABY8QUQ4</accession>
<evidence type="ECO:0000259" key="7">
    <source>
        <dbReference type="Pfam" id="PF00892"/>
    </source>
</evidence>
<feature type="domain" description="EamA" evidence="7">
    <location>
        <begin position="152"/>
        <end position="286"/>
    </location>
</feature>